<dbReference type="AlphaFoldDB" id="A0AAD9QGB6"/>
<evidence type="ECO:0000256" key="1">
    <source>
        <dbReference type="ARBA" id="ARBA00023054"/>
    </source>
</evidence>
<evidence type="ECO:0000313" key="6">
    <source>
        <dbReference type="Proteomes" id="UP001249851"/>
    </source>
</evidence>
<dbReference type="Pfam" id="PF16516">
    <property type="entry name" value="CC2-LZ"/>
    <property type="match status" value="1"/>
</dbReference>
<accession>A0AAD9QGB6</accession>
<evidence type="ECO:0000259" key="4">
    <source>
        <dbReference type="Pfam" id="PF16516"/>
    </source>
</evidence>
<feature type="compositionally biased region" description="Low complexity" evidence="3">
    <location>
        <begin position="104"/>
        <end position="120"/>
    </location>
</feature>
<protein>
    <submittedName>
        <fullName evidence="5">TNFAIP3-interacting protein 1</fullName>
    </submittedName>
</protein>
<keyword evidence="1 2" id="KW-0175">Coiled coil</keyword>
<name>A0AAD9QGB6_ACRCE</name>
<organism evidence="5 6">
    <name type="scientific">Acropora cervicornis</name>
    <name type="common">Staghorn coral</name>
    <dbReference type="NCBI Taxonomy" id="6130"/>
    <lineage>
        <taxon>Eukaryota</taxon>
        <taxon>Metazoa</taxon>
        <taxon>Cnidaria</taxon>
        <taxon>Anthozoa</taxon>
        <taxon>Hexacorallia</taxon>
        <taxon>Scleractinia</taxon>
        <taxon>Astrocoeniina</taxon>
        <taxon>Acroporidae</taxon>
        <taxon>Acropora</taxon>
    </lineage>
</organism>
<feature type="region of interest" description="Disordered" evidence="3">
    <location>
        <begin position="63"/>
        <end position="88"/>
    </location>
</feature>
<dbReference type="Proteomes" id="UP001249851">
    <property type="component" value="Unassembled WGS sequence"/>
</dbReference>
<reference evidence="5" key="1">
    <citation type="journal article" date="2023" name="G3 (Bethesda)">
        <title>Whole genome assembly and annotation of the endangered Caribbean coral Acropora cervicornis.</title>
        <authorList>
            <person name="Selwyn J.D."/>
            <person name="Vollmer S.V."/>
        </authorList>
    </citation>
    <scope>NUCLEOTIDE SEQUENCE</scope>
    <source>
        <strain evidence="5">K2</strain>
    </source>
</reference>
<evidence type="ECO:0000256" key="3">
    <source>
        <dbReference type="SAM" id="MobiDB-lite"/>
    </source>
</evidence>
<dbReference type="EMBL" id="JARQWQ010000036">
    <property type="protein sequence ID" value="KAK2560421.1"/>
    <property type="molecule type" value="Genomic_DNA"/>
</dbReference>
<dbReference type="PANTHER" id="PTHR31882:SF11">
    <property type="entry name" value="HDA1 COMPLEX SUBUNIT 2"/>
    <property type="match status" value="1"/>
</dbReference>
<dbReference type="PANTHER" id="PTHR31882">
    <property type="entry name" value="TNFAIP3-INTERACTING PROTEIN COILED COIL FAMILY MEMBER"/>
    <property type="match status" value="1"/>
</dbReference>
<feature type="domain" description="NF-kappa-B essential modulator NEMO CC2-LZ" evidence="4">
    <location>
        <begin position="193"/>
        <end position="284"/>
    </location>
</feature>
<dbReference type="GO" id="GO:0043122">
    <property type="term" value="P:regulation of canonical NF-kappaB signal transduction"/>
    <property type="evidence" value="ECO:0007669"/>
    <property type="project" value="UniProtKB-ARBA"/>
</dbReference>
<sequence>MAAVESSNNRDDLKKELERLSIEKRQYLDKIKNVEVFKMQLKETRKEGKHLEKKKERLEARLADFSEEEISEQPTFTPEADSPVSLEDLSSFLKPLSKLQPPQSFSVSLSGEESLSSQPEESSHFPPPPKKFSMNGETSPELPATTTFPLPRAPEAELPDAHTLQIENQNRHLVANIRKLEEQVQNLVQERGALETKYQELERISKNLTVENRRLSQQVSEVHVGKMQKGYNLQPLEEVQLLRAQLKVYEEDFKKERSDKEQLSTQKERLKRELRESQATVAGLQSQLKQALAGEGGYGEPRPPIFVERQPYYQAYPARIPLNYGIRRTSSGDYIGPGATNEGYRGRQTPAVKKSFLSPDMTAVIDRDVVDGKTRAAHKSI</sequence>
<dbReference type="GO" id="GO:0006357">
    <property type="term" value="P:regulation of transcription by RNA polymerase II"/>
    <property type="evidence" value="ECO:0007669"/>
    <property type="project" value="TreeGrafter"/>
</dbReference>
<gene>
    <name evidence="5" type="ORF">P5673_016765</name>
</gene>
<dbReference type="Gene3D" id="1.20.5.990">
    <property type="entry name" value="Nemo cc2-lz domain - 1d5 darpin complex"/>
    <property type="match status" value="1"/>
</dbReference>
<feature type="region of interest" description="Disordered" evidence="3">
    <location>
        <begin position="100"/>
        <end position="154"/>
    </location>
</feature>
<dbReference type="GO" id="GO:0071222">
    <property type="term" value="P:cellular response to lipopolysaccharide"/>
    <property type="evidence" value="ECO:0007669"/>
    <property type="project" value="TreeGrafter"/>
</dbReference>
<reference evidence="5" key="2">
    <citation type="journal article" date="2023" name="Science">
        <title>Genomic signatures of disease resistance in endangered staghorn corals.</title>
        <authorList>
            <person name="Vollmer S.V."/>
            <person name="Selwyn J.D."/>
            <person name="Despard B.A."/>
            <person name="Roesel C.L."/>
        </authorList>
    </citation>
    <scope>NUCLEOTIDE SEQUENCE</scope>
    <source>
        <strain evidence="5">K2</strain>
    </source>
</reference>
<proteinExistence type="predicted"/>
<dbReference type="InterPro" id="IPR032419">
    <property type="entry name" value="CC2-LZ_dom"/>
</dbReference>
<feature type="coiled-coil region" evidence="2">
    <location>
        <begin position="163"/>
        <end position="287"/>
    </location>
</feature>
<evidence type="ECO:0000313" key="5">
    <source>
        <dbReference type="EMBL" id="KAK2560421.1"/>
    </source>
</evidence>
<comment type="caution">
    <text evidence="5">The sequence shown here is derived from an EMBL/GenBank/DDBJ whole genome shotgun (WGS) entry which is preliminary data.</text>
</comment>
<dbReference type="GO" id="GO:0005737">
    <property type="term" value="C:cytoplasm"/>
    <property type="evidence" value="ECO:0007669"/>
    <property type="project" value="UniProtKB-ARBA"/>
</dbReference>
<keyword evidence="6" id="KW-1185">Reference proteome</keyword>
<evidence type="ECO:0000256" key="2">
    <source>
        <dbReference type="SAM" id="Coils"/>
    </source>
</evidence>